<dbReference type="GO" id="GO:0009636">
    <property type="term" value="P:response to toxic substance"/>
    <property type="evidence" value="ECO:0007669"/>
    <property type="project" value="TreeGrafter"/>
</dbReference>
<feature type="transmembrane region" description="Helical" evidence="1">
    <location>
        <begin position="193"/>
        <end position="214"/>
    </location>
</feature>
<evidence type="ECO:0000256" key="1">
    <source>
        <dbReference type="SAM" id="Phobius"/>
    </source>
</evidence>
<protein>
    <submittedName>
        <fullName evidence="4">DUF1648 domain-containing protein</fullName>
    </submittedName>
</protein>
<dbReference type="RefSeq" id="WP_136845418.1">
    <property type="nucleotide sequence ID" value="NZ_SSTM01000002.1"/>
</dbReference>
<evidence type="ECO:0000259" key="3">
    <source>
        <dbReference type="Pfam" id="PF19124"/>
    </source>
</evidence>
<feature type="domain" description="DUF5808" evidence="3">
    <location>
        <begin position="333"/>
        <end position="358"/>
    </location>
</feature>
<feature type="transmembrane region" description="Helical" evidence="1">
    <location>
        <begin position="152"/>
        <end position="173"/>
    </location>
</feature>
<dbReference type="EMBL" id="SSTM01000002">
    <property type="protein sequence ID" value="TJW11199.1"/>
    <property type="molecule type" value="Genomic_DNA"/>
</dbReference>
<comment type="caution">
    <text evidence="4">The sequence shown here is derived from an EMBL/GenBank/DDBJ whole genome shotgun (WGS) entry which is preliminary data.</text>
</comment>
<feature type="transmembrane region" description="Helical" evidence="1">
    <location>
        <begin position="65"/>
        <end position="86"/>
    </location>
</feature>
<gene>
    <name evidence="4" type="ORF">E5982_02975</name>
</gene>
<organism evidence="4 5">
    <name type="scientific">Parvibacter caecicola</name>
    <dbReference type="NCBI Taxonomy" id="747645"/>
    <lineage>
        <taxon>Bacteria</taxon>
        <taxon>Bacillati</taxon>
        <taxon>Actinomycetota</taxon>
        <taxon>Coriobacteriia</taxon>
        <taxon>Coriobacteriales</taxon>
        <taxon>Coriobacteriaceae</taxon>
        <taxon>Parvibacter</taxon>
    </lineage>
</organism>
<feature type="transmembrane region" description="Helical" evidence="1">
    <location>
        <begin position="356"/>
        <end position="377"/>
    </location>
</feature>
<dbReference type="Pfam" id="PF19124">
    <property type="entry name" value="DUF5808"/>
    <property type="match status" value="1"/>
</dbReference>
<dbReference type="PANTHER" id="PTHR37810">
    <property type="entry name" value="IMMUNITY PROTEIN SDPI"/>
    <property type="match status" value="1"/>
</dbReference>
<feature type="transmembrane region" description="Helical" evidence="1">
    <location>
        <begin position="277"/>
        <end position="299"/>
    </location>
</feature>
<keyword evidence="1" id="KW-1133">Transmembrane helix</keyword>
<feature type="transmembrane region" description="Helical" evidence="1">
    <location>
        <begin position="92"/>
        <end position="112"/>
    </location>
</feature>
<keyword evidence="5" id="KW-1185">Reference proteome</keyword>
<name>A0A4T9T841_9ACTN</name>
<accession>A0A4T9T841</accession>
<dbReference type="PANTHER" id="PTHR37810:SF9">
    <property type="entry name" value="MEMBRANE PROTEIN"/>
    <property type="match status" value="1"/>
</dbReference>
<dbReference type="InterPro" id="IPR043831">
    <property type="entry name" value="DUF5808"/>
</dbReference>
<evidence type="ECO:0000313" key="5">
    <source>
        <dbReference type="Proteomes" id="UP000309454"/>
    </source>
</evidence>
<dbReference type="Pfam" id="PF07853">
    <property type="entry name" value="DUF1648"/>
    <property type="match status" value="1"/>
</dbReference>
<feature type="transmembrane region" description="Helical" evidence="1">
    <location>
        <begin position="248"/>
        <end position="271"/>
    </location>
</feature>
<feature type="transmembrane region" description="Helical" evidence="1">
    <location>
        <begin position="12"/>
        <end position="33"/>
    </location>
</feature>
<evidence type="ECO:0000259" key="2">
    <source>
        <dbReference type="Pfam" id="PF07853"/>
    </source>
</evidence>
<feature type="domain" description="DUF1648" evidence="2">
    <location>
        <begin position="158"/>
        <end position="204"/>
    </location>
</feature>
<proteinExistence type="predicted"/>
<dbReference type="InterPro" id="IPR012867">
    <property type="entry name" value="DUF1648"/>
</dbReference>
<keyword evidence="1" id="KW-0812">Transmembrane</keyword>
<sequence>MPFFGSDQGVFFIQALMWMLWALVPVVGIMMALTPYLMPKRECFAVTVPNTAQQDPYLKGLKRRFLVWVLAATALLSVALAAVLAWGAAPVFIVLLTVGLLAISLGGYLLMLRFRQQVQAYKKAQGWQAEAVRRVGFAGPEDFPKPLSLKWALAYIPLILFVLALGIVGYPTMPGKIPMNIGMDGQIVHYAEKSFVLVLFPVLFCLFMAVIFTFNQWMILRSKKATDPSMPAASAWAYGMFARAQSTLLVAMGLVLVGAVGILLQLAMVGVLSIFDAALAVLPIVFVIIVASTAVNLVYGQNGARLLTRVDGGDGLLRDDDSQWKLGIFYFNREDASLFLPERFGIGWTVNFARPAVWAILAALVLLIVAFIVFCLVTT</sequence>
<keyword evidence="1" id="KW-0472">Membrane</keyword>
<dbReference type="AlphaFoldDB" id="A0A4T9T841"/>
<dbReference type="OrthoDB" id="9808690at2"/>
<dbReference type="Proteomes" id="UP000309454">
    <property type="component" value="Unassembled WGS sequence"/>
</dbReference>
<reference evidence="4 5" key="1">
    <citation type="submission" date="2019-04" db="EMBL/GenBank/DDBJ databases">
        <title>Microbes associate with the intestines of laboratory mice.</title>
        <authorList>
            <person name="Navarre W."/>
            <person name="Wong E."/>
            <person name="Huang K.C."/>
            <person name="Tropini C."/>
            <person name="Ng K."/>
            <person name="Yu B."/>
        </authorList>
    </citation>
    <scope>NUCLEOTIDE SEQUENCE [LARGE SCALE GENOMIC DNA]</scope>
    <source>
        <strain evidence="4 5">NM48_B13</strain>
    </source>
</reference>
<evidence type="ECO:0000313" key="4">
    <source>
        <dbReference type="EMBL" id="TJW11199.1"/>
    </source>
</evidence>